<dbReference type="Proteomes" id="UP000315995">
    <property type="component" value="Chromosome"/>
</dbReference>
<keyword evidence="9" id="KW-1185">Reference proteome</keyword>
<sequence>MKWTTGLSRKPETTQAFRDACAGLDVSSAAEVDVLLVFFSASHTDDVEELSLAMARDFPDAVCVGCNANGVIGAGDEAETGSSLAVTAGILPGVDVEPIRFEPDVHDRSDFDWRQQFGGDPEVAPNFLILSEPTTFETEELLTALDRAFPDSSKFGGLVSGGGQGQGSRLILEGHVYHGGAIGLAFSGDLRVDTVVAQACRPIGEPLIVTDHTQNIIHRFDRGNPMEVFRNLVHNLEGKERELAQHSMFVGIGVESKRGEYRPGDFVIRNIVGFNPKTGDLAVAAPIEDLDVLQFHLMDPRTSSYEFERVVEELAEALNDPCPSRGALLFSGTSNSEDLERKANEESQLLRDRLGQLPIGGFLSEGEIGPVGGKTCLHGYASMVAVFREAGRAK</sequence>
<dbReference type="PIRSF" id="PIRSF018953">
    <property type="entry name" value="UCP018953"/>
    <property type="match status" value="1"/>
</dbReference>
<dbReference type="InterPro" id="IPR013702">
    <property type="entry name" value="FIST_domain_N"/>
</dbReference>
<evidence type="ECO:0008006" key="10">
    <source>
        <dbReference type="Google" id="ProtNLM"/>
    </source>
</evidence>
<dbReference type="SMART" id="SM01204">
    <property type="entry name" value="FIST_C"/>
    <property type="match status" value="1"/>
</dbReference>
<dbReference type="OrthoDB" id="9807948at2"/>
<dbReference type="PANTHER" id="PTHR14939">
    <property type="entry name" value="F-BOX ONLY PROTEIN 22"/>
    <property type="match status" value="1"/>
</dbReference>
<reference evidence="8 9" key="1">
    <citation type="submission" date="2019-06" db="EMBL/GenBank/DDBJ databases">
        <title>Persicimonas caeni gen. nov., sp. nov., a predatory bacterium isolated from solar saltern.</title>
        <authorList>
            <person name="Wang S."/>
        </authorList>
    </citation>
    <scope>NUCLEOTIDE SEQUENCE [LARGE SCALE GENOMIC DNA]</scope>
    <source>
        <strain evidence="8 9">YN101</strain>
    </source>
</reference>
<name>A0A4Y6Q0I5_PERCE</name>
<dbReference type="Pfam" id="PF10442">
    <property type="entry name" value="FIST_C"/>
    <property type="match status" value="1"/>
</dbReference>
<keyword evidence="5" id="KW-0472">Membrane</keyword>
<dbReference type="InterPro" id="IPR016741">
    <property type="entry name" value="UCP018953"/>
</dbReference>
<evidence type="ECO:0000313" key="8">
    <source>
        <dbReference type="EMBL" id="QDG54091.1"/>
    </source>
</evidence>
<organism evidence="8 9">
    <name type="scientific">Persicimonas caeni</name>
    <dbReference type="NCBI Taxonomy" id="2292766"/>
    <lineage>
        <taxon>Bacteria</taxon>
        <taxon>Deltaproteobacteria</taxon>
        <taxon>Bradymonadales</taxon>
        <taxon>Bradymonadaceae</taxon>
        <taxon>Persicimonas</taxon>
    </lineage>
</organism>
<evidence type="ECO:0000259" key="7">
    <source>
        <dbReference type="SMART" id="SM01204"/>
    </source>
</evidence>
<dbReference type="EMBL" id="CP041186">
    <property type="protein sequence ID" value="QDG54091.1"/>
    <property type="molecule type" value="Genomic_DNA"/>
</dbReference>
<keyword evidence="2" id="KW-1003">Cell membrane</keyword>
<dbReference type="InterPro" id="IPR019494">
    <property type="entry name" value="FIST_C"/>
</dbReference>
<feature type="domain" description="FIST" evidence="6">
    <location>
        <begin position="31"/>
        <end position="224"/>
    </location>
</feature>
<evidence type="ECO:0000313" key="9">
    <source>
        <dbReference type="Proteomes" id="UP000315995"/>
    </source>
</evidence>
<evidence type="ECO:0000256" key="5">
    <source>
        <dbReference type="ARBA" id="ARBA00023136"/>
    </source>
</evidence>
<feature type="domain" description="FIST C-domain" evidence="7">
    <location>
        <begin position="225"/>
        <end position="371"/>
    </location>
</feature>
<evidence type="ECO:0000256" key="2">
    <source>
        <dbReference type="ARBA" id="ARBA00022475"/>
    </source>
</evidence>
<keyword evidence="3" id="KW-0812">Transmembrane</keyword>
<dbReference type="GO" id="GO:0005886">
    <property type="term" value="C:plasma membrane"/>
    <property type="evidence" value="ECO:0007669"/>
    <property type="project" value="UniProtKB-SubCell"/>
</dbReference>
<proteinExistence type="predicted"/>
<accession>A0A4Y6Q0I5</accession>
<comment type="subcellular location">
    <subcellularLocation>
        <location evidence="1">Cell membrane</location>
        <topology evidence="1">Multi-pass membrane protein</topology>
    </subcellularLocation>
</comment>
<accession>A0A5B8YBA6</accession>
<dbReference type="AlphaFoldDB" id="A0A4Y6Q0I5"/>
<gene>
    <name evidence="8" type="ORF">FIV42_26125</name>
</gene>
<protein>
    <recommendedName>
        <fullName evidence="10">Histidine kinase</fullName>
    </recommendedName>
</protein>
<evidence type="ECO:0000256" key="1">
    <source>
        <dbReference type="ARBA" id="ARBA00004651"/>
    </source>
</evidence>
<dbReference type="RefSeq" id="WP_141200536.1">
    <property type="nucleotide sequence ID" value="NZ_CP041186.1"/>
</dbReference>
<keyword evidence="4" id="KW-1133">Transmembrane helix</keyword>
<dbReference type="SMART" id="SM00897">
    <property type="entry name" value="FIST"/>
    <property type="match status" value="1"/>
</dbReference>
<evidence type="ECO:0000256" key="3">
    <source>
        <dbReference type="ARBA" id="ARBA00022692"/>
    </source>
</evidence>
<evidence type="ECO:0000259" key="6">
    <source>
        <dbReference type="SMART" id="SM00897"/>
    </source>
</evidence>
<dbReference type="Pfam" id="PF08495">
    <property type="entry name" value="FIST"/>
    <property type="match status" value="1"/>
</dbReference>
<evidence type="ECO:0000256" key="4">
    <source>
        <dbReference type="ARBA" id="ARBA00022989"/>
    </source>
</evidence>
<dbReference type="PANTHER" id="PTHR14939:SF5">
    <property type="entry name" value="F-BOX ONLY PROTEIN 22"/>
    <property type="match status" value="1"/>
</dbReference>